<organism evidence="4 5">
    <name type="scientific">Hermanssonia centrifuga</name>
    <dbReference type="NCBI Taxonomy" id="98765"/>
    <lineage>
        <taxon>Eukaryota</taxon>
        <taxon>Fungi</taxon>
        <taxon>Dikarya</taxon>
        <taxon>Basidiomycota</taxon>
        <taxon>Agaricomycotina</taxon>
        <taxon>Agaricomycetes</taxon>
        <taxon>Polyporales</taxon>
        <taxon>Meruliaceae</taxon>
        <taxon>Hermanssonia</taxon>
    </lineage>
</organism>
<keyword evidence="1" id="KW-0802">TPR repeat</keyword>
<feature type="region of interest" description="Disordered" evidence="2">
    <location>
        <begin position="1"/>
        <end position="52"/>
    </location>
</feature>
<dbReference type="PROSITE" id="PS50076">
    <property type="entry name" value="DNAJ_2"/>
    <property type="match status" value="1"/>
</dbReference>
<feature type="repeat" description="TPR" evidence="1">
    <location>
        <begin position="131"/>
        <end position="164"/>
    </location>
</feature>
<evidence type="ECO:0000256" key="2">
    <source>
        <dbReference type="SAM" id="MobiDB-lite"/>
    </source>
</evidence>
<dbReference type="CDD" id="cd06257">
    <property type="entry name" value="DnaJ"/>
    <property type="match status" value="1"/>
</dbReference>
<dbReference type="Pfam" id="PF13414">
    <property type="entry name" value="TPR_11"/>
    <property type="match status" value="1"/>
</dbReference>
<evidence type="ECO:0000313" key="5">
    <source>
        <dbReference type="Proteomes" id="UP000309038"/>
    </source>
</evidence>
<dbReference type="InterPro" id="IPR001623">
    <property type="entry name" value="DnaJ_domain"/>
</dbReference>
<dbReference type="PRINTS" id="PR00625">
    <property type="entry name" value="JDOMAIN"/>
</dbReference>
<dbReference type="PROSITE" id="PS50005">
    <property type="entry name" value="TPR"/>
    <property type="match status" value="3"/>
</dbReference>
<dbReference type="PROSITE" id="PS00636">
    <property type="entry name" value="DNAJ_1"/>
    <property type="match status" value="1"/>
</dbReference>
<keyword evidence="5" id="KW-1185">Reference proteome</keyword>
<dbReference type="AlphaFoldDB" id="A0A4S4K7G2"/>
<evidence type="ECO:0000259" key="3">
    <source>
        <dbReference type="PROSITE" id="PS50076"/>
    </source>
</evidence>
<sequence>MAGNKKKQQKKKQQAKAAATTSPTNGVATPDTHDEEMSDSPEPQTPTLSDPPAVLDLAKQAEKQKELGNTAFTSKKFQDAVEHYSRAIEYNPNEPNYSSNRAAAYMALKKYKPATADCQHALSIQGDSPSAKVLIRLARCQLYTGHTAPALSALRTALSLEPKNDAALQLQKKILELEDHVRNFERAKGRKDWGMARLALDKCSQVIDAEGGEIPLQWRVWKVELELAKGNWDAASIAANDAMRLEPNSPDIVTVRGLVMFLTAKMAQALQHAQSALRLDPGHEPAMRLRKRVKDVDRLKEEGNTAFKTGQLEEAVTKYGEAIERIGADDSEGKGGHIRAMLLSNRATALLKLGRYEEALSDTDISIELNKQSFKVHRTRARINLKLEKYESAVGDFRTAIEYAESEAGDAEVRALRTELKKAEVDLKRSKTKDYYKILGKNFSVSSQSSLSYVSAFLGVSRDCTEIEIKKAYRRESLKHHPDKGGDEEKFKLVAEAHSVLSDSQKRNRYDMGEDDDDAMGMGGMGGMDFSDIFAQFSGGGGFPHQFHSPHSAHGRGPSGFAYSGAM</sequence>
<evidence type="ECO:0000313" key="4">
    <source>
        <dbReference type="EMBL" id="THG93755.1"/>
    </source>
</evidence>
<dbReference type="SUPFAM" id="SSF48452">
    <property type="entry name" value="TPR-like"/>
    <property type="match status" value="2"/>
</dbReference>
<evidence type="ECO:0000256" key="1">
    <source>
        <dbReference type="PROSITE-ProRule" id="PRU00339"/>
    </source>
</evidence>
<dbReference type="PANTHER" id="PTHR44200">
    <property type="entry name" value="DNAJ HOMOLOG SUBFAMILY C MEMBER 7"/>
    <property type="match status" value="1"/>
</dbReference>
<accession>A0A4S4K7G2</accession>
<proteinExistence type="predicted"/>
<reference evidence="4 5" key="1">
    <citation type="submission" date="2019-02" db="EMBL/GenBank/DDBJ databases">
        <title>Genome sequencing of the rare red list fungi Phlebia centrifuga.</title>
        <authorList>
            <person name="Buettner E."/>
            <person name="Kellner H."/>
        </authorList>
    </citation>
    <scope>NUCLEOTIDE SEQUENCE [LARGE SCALE GENOMIC DNA]</scope>
    <source>
        <strain evidence="4 5">DSM 108282</strain>
    </source>
</reference>
<dbReference type="Gene3D" id="1.10.287.110">
    <property type="entry name" value="DnaJ domain"/>
    <property type="match status" value="1"/>
</dbReference>
<dbReference type="InterPro" id="IPR018253">
    <property type="entry name" value="DnaJ_domain_CS"/>
</dbReference>
<feature type="repeat" description="TPR" evidence="1">
    <location>
        <begin position="61"/>
        <end position="94"/>
    </location>
</feature>
<comment type="caution">
    <text evidence="4">The sequence shown here is derived from an EMBL/GenBank/DDBJ whole genome shotgun (WGS) entry which is preliminary data.</text>
</comment>
<dbReference type="PANTHER" id="PTHR44200:SF1">
    <property type="entry name" value="DNAJ HOMOLOG SUBFAMILY C MEMBER 7"/>
    <property type="match status" value="1"/>
</dbReference>
<feature type="region of interest" description="Disordered" evidence="2">
    <location>
        <begin position="548"/>
        <end position="567"/>
    </location>
</feature>
<feature type="repeat" description="TPR" evidence="1">
    <location>
        <begin position="250"/>
        <end position="283"/>
    </location>
</feature>
<dbReference type="SMART" id="SM00271">
    <property type="entry name" value="DnaJ"/>
    <property type="match status" value="1"/>
</dbReference>
<name>A0A4S4K7G2_9APHY</name>
<gene>
    <name evidence="4" type="ORF">EW026_g7571</name>
</gene>
<dbReference type="EMBL" id="SGPJ01000578">
    <property type="protein sequence ID" value="THG93755.1"/>
    <property type="molecule type" value="Genomic_DNA"/>
</dbReference>
<dbReference type="InterPro" id="IPR036869">
    <property type="entry name" value="J_dom_sf"/>
</dbReference>
<dbReference type="InterPro" id="IPR019734">
    <property type="entry name" value="TPR_rpt"/>
</dbReference>
<feature type="domain" description="J" evidence="3">
    <location>
        <begin position="434"/>
        <end position="514"/>
    </location>
</feature>
<feature type="compositionally biased region" description="Basic residues" evidence="2">
    <location>
        <begin position="1"/>
        <end position="14"/>
    </location>
</feature>
<dbReference type="Pfam" id="PF00226">
    <property type="entry name" value="DnaJ"/>
    <property type="match status" value="1"/>
</dbReference>
<dbReference type="InterPro" id="IPR052758">
    <property type="entry name" value="SRC_co-chaperone"/>
</dbReference>
<dbReference type="SMART" id="SM00028">
    <property type="entry name" value="TPR"/>
    <property type="match status" value="7"/>
</dbReference>
<dbReference type="Gene3D" id="1.25.40.10">
    <property type="entry name" value="Tetratricopeptide repeat domain"/>
    <property type="match status" value="1"/>
</dbReference>
<protein>
    <recommendedName>
        <fullName evidence="3">J domain-containing protein</fullName>
    </recommendedName>
</protein>
<dbReference type="SUPFAM" id="SSF46565">
    <property type="entry name" value="Chaperone J-domain"/>
    <property type="match status" value="1"/>
</dbReference>
<dbReference type="Pfam" id="PF13432">
    <property type="entry name" value="TPR_16"/>
    <property type="match status" value="1"/>
</dbReference>
<dbReference type="Proteomes" id="UP000309038">
    <property type="component" value="Unassembled WGS sequence"/>
</dbReference>
<dbReference type="InterPro" id="IPR011990">
    <property type="entry name" value="TPR-like_helical_dom_sf"/>
</dbReference>